<evidence type="ECO:0000313" key="4">
    <source>
        <dbReference type="Proteomes" id="UP000000271"/>
    </source>
</evidence>
<feature type="coiled-coil region" evidence="1">
    <location>
        <begin position="71"/>
        <end position="98"/>
    </location>
</feature>
<keyword evidence="1" id="KW-0175">Coiled coil</keyword>
<dbReference type="OrthoDB" id="1435040at2"/>
<name>D6XZD7_BACIE</name>
<evidence type="ECO:0000256" key="2">
    <source>
        <dbReference type="SAM" id="Phobius"/>
    </source>
</evidence>
<feature type="transmembrane region" description="Helical" evidence="2">
    <location>
        <begin position="47"/>
        <end position="66"/>
    </location>
</feature>
<evidence type="ECO:0000256" key="1">
    <source>
        <dbReference type="SAM" id="Coils"/>
    </source>
</evidence>
<keyword evidence="2" id="KW-0472">Membrane</keyword>
<dbReference type="HOGENOM" id="CLU_1080321_0_0_9"/>
<keyword evidence="2" id="KW-1133">Transmembrane helix</keyword>
<dbReference type="AlphaFoldDB" id="D6XZD7"/>
<reference evidence="3" key="1">
    <citation type="submission" date="2009-10" db="EMBL/GenBank/DDBJ databases">
        <title>Complete sequence of Bacillus selenitireducens MLS10.</title>
        <authorList>
            <consortium name="US DOE Joint Genome Institute"/>
            <person name="Lucas S."/>
            <person name="Copeland A."/>
            <person name="Lapidus A."/>
            <person name="Glavina del Rio T."/>
            <person name="Dalin E."/>
            <person name="Tice H."/>
            <person name="Bruce D."/>
            <person name="Goodwin L."/>
            <person name="Pitluck S."/>
            <person name="Sims D."/>
            <person name="Brettin T."/>
            <person name="Detter J.C."/>
            <person name="Han C."/>
            <person name="Larimer F."/>
            <person name="Land M."/>
            <person name="Hauser L."/>
            <person name="Kyrpides N."/>
            <person name="Ovchinnikova G."/>
            <person name="Stolz J."/>
        </authorList>
    </citation>
    <scope>NUCLEOTIDE SEQUENCE [LARGE SCALE GENOMIC DNA]</scope>
    <source>
        <strain evidence="3">MLS10</strain>
    </source>
</reference>
<keyword evidence="2" id="KW-0812">Transmembrane</keyword>
<evidence type="ECO:0000313" key="3">
    <source>
        <dbReference type="EMBL" id="ADH98311.1"/>
    </source>
</evidence>
<keyword evidence="4" id="KW-1185">Reference proteome</keyword>
<dbReference type="STRING" id="439292.Bsel_0782"/>
<sequence>MKDWAKKTINSISIVFKKWKTNWGNFIVILIPLFLALLDFYDIDLGLFWLIIVGLIFIIGWFQNINKVQDIEEYEKIIKDYGEQKERLEFQLEHLNSSIESYPERIIKFIAKELNHDFSDRLTIYRFDKKTEEFIPLGRYSKNNEIKKIGRSKYPKNKGYIHKAWTQGEFFIESLPDFETDPKAYVDFMHRDSNLEKKVIRELTMKSRSYYFKTLSNKDDESIAIIVFESLDAGFKCSKNDMENLIYASLGELLVESIDRNLIKERRGA</sequence>
<organism evidence="3 4">
    <name type="scientific">Bacillus selenitireducens (strain ATCC 700615 / DSM 15326 / MLS10)</name>
    <dbReference type="NCBI Taxonomy" id="439292"/>
    <lineage>
        <taxon>Bacteria</taxon>
        <taxon>Bacillati</taxon>
        <taxon>Bacillota</taxon>
        <taxon>Bacilli</taxon>
        <taxon>Bacillales</taxon>
        <taxon>Bacillaceae</taxon>
        <taxon>Salisediminibacterium</taxon>
    </lineage>
</organism>
<evidence type="ECO:0008006" key="5">
    <source>
        <dbReference type="Google" id="ProtNLM"/>
    </source>
</evidence>
<gene>
    <name evidence="3" type="ordered locus">Bsel_0782</name>
</gene>
<dbReference type="KEGG" id="bse:Bsel_0782"/>
<protein>
    <recommendedName>
        <fullName evidence="5">GAF domain-containing protein</fullName>
    </recommendedName>
</protein>
<dbReference type="RefSeq" id="WP_013171740.1">
    <property type="nucleotide sequence ID" value="NC_014219.1"/>
</dbReference>
<proteinExistence type="predicted"/>
<dbReference type="Proteomes" id="UP000000271">
    <property type="component" value="Chromosome"/>
</dbReference>
<dbReference type="EMBL" id="CP001791">
    <property type="protein sequence ID" value="ADH98311.1"/>
    <property type="molecule type" value="Genomic_DNA"/>
</dbReference>
<accession>D6XZD7</accession>
<feature type="transmembrane region" description="Helical" evidence="2">
    <location>
        <begin position="21"/>
        <end position="41"/>
    </location>
</feature>
<dbReference type="eggNOG" id="ENOG5033779">
    <property type="taxonomic scope" value="Bacteria"/>
</dbReference>